<dbReference type="eggNOG" id="arCOG00002">
    <property type="taxonomic scope" value="Archaea"/>
</dbReference>
<organism evidence="2 3">
    <name type="scientific">Methanolacinia petrolearia (strain DSM 11571 / OCM 486 / SEBR 4847)</name>
    <name type="common">Methanoplanus petrolearius</name>
    <dbReference type="NCBI Taxonomy" id="679926"/>
    <lineage>
        <taxon>Archaea</taxon>
        <taxon>Methanobacteriati</taxon>
        <taxon>Methanobacteriota</taxon>
        <taxon>Stenosarchaea group</taxon>
        <taxon>Methanomicrobia</taxon>
        <taxon>Methanomicrobiales</taxon>
        <taxon>Methanomicrobiaceae</taxon>
        <taxon>Methanolacinia</taxon>
    </lineage>
</organism>
<dbReference type="HOGENOM" id="CLU_063440_1_3_2"/>
<dbReference type="InterPro" id="IPR036390">
    <property type="entry name" value="WH_DNA-bd_sf"/>
</dbReference>
<gene>
    <name evidence="2" type="ordered locus">Mpet_1510</name>
</gene>
<dbReference type="Gene3D" id="1.10.10.10">
    <property type="entry name" value="Winged helix-like DNA-binding domain superfamily/Winged helix DNA-binding domain"/>
    <property type="match status" value="1"/>
</dbReference>
<evidence type="ECO:0000259" key="1">
    <source>
        <dbReference type="Pfam" id="PF03551"/>
    </source>
</evidence>
<dbReference type="GeneID" id="9743980"/>
<evidence type="ECO:0000313" key="2">
    <source>
        <dbReference type="EMBL" id="ADN36267.1"/>
    </source>
</evidence>
<dbReference type="SUPFAM" id="SSF46785">
    <property type="entry name" value="Winged helix' DNA-binding domain"/>
    <property type="match status" value="1"/>
</dbReference>
<evidence type="ECO:0000313" key="3">
    <source>
        <dbReference type="Proteomes" id="UP000006565"/>
    </source>
</evidence>
<dbReference type="RefSeq" id="WP_013329444.1">
    <property type="nucleotide sequence ID" value="NC_014507.1"/>
</dbReference>
<dbReference type="Proteomes" id="UP000006565">
    <property type="component" value="Chromosome"/>
</dbReference>
<dbReference type="AlphaFoldDB" id="E1RG32"/>
<accession>E1RG32</accession>
<dbReference type="EMBL" id="CP002117">
    <property type="protein sequence ID" value="ADN36267.1"/>
    <property type="molecule type" value="Genomic_DNA"/>
</dbReference>
<dbReference type="InterPro" id="IPR005149">
    <property type="entry name" value="Tscrpt_reg_PadR_N"/>
</dbReference>
<feature type="domain" description="Transcription regulator PadR N-terminal" evidence="1">
    <location>
        <begin position="22"/>
        <end position="91"/>
    </location>
</feature>
<dbReference type="KEGG" id="mpi:Mpet_1510"/>
<dbReference type="PANTHER" id="PTHR43252:SF2">
    <property type="entry name" value="TRANSCRIPTION REGULATOR, PADR-LIKE FAMILY"/>
    <property type="match status" value="1"/>
</dbReference>
<dbReference type="OrthoDB" id="56053at2157"/>
<dbReference type="STRING" id="679926.Mpet_1510"/>
<keyword evidence="3" id="KW-1185">Reference proteome</keyword>
<dbReference type="InterPro" id="IPR036388">
    <property type="entry name" value="WH-like_DNA-bd_sf"/>
</dbReference>
<protein>
    <submittedName>
        <fullName evidence="2">Transcriptional regulator, PadR-like family</fullName>
    </submittedName>
</protein>
<sequence>MKEVWKFAPENGKERGFLTILILHSLDREPKSGYDLLKEIEEKTNGAWVPNKGTLYPILKSLEEEGQIQVKEIGKRSKRIYELTDSGRQTISDLRDKKEVSEARVNFFKKMHLEIFGEENISFINLMMDMRFYVEDLPAEKKEKAIGMISSTFEEIKRL</sequence>
<dbReference type="PANTHER" id="PTHR43252">
    <property type="entry name" value="TRANSCRIPTIONAL REGULATOR YQJI"/>
    <property type="match status" value="1"/>
</dbReference>
<proteinExistence type="predicted"/>
<name>E1RG32_METP4</name>
<dbReference type="Pfam" id="PF03551">
    <property type="entry name" value="PadR"/>
    <property type="match status" value="1"/>
</dbReference>
<reference evidence="2 3" key="1">
    <citation type="journal article" date="2010" name="Stand. Genomic Sci.">
        <title>Complete genome sequence of Methanoplanus petrolearius type strain (SEBR 4847).</title>
        <authorList>
            <person name="Brambilla E."/>
            <person name="Djao O.D."/>
            <person name="Daligault H."/>
            <person name="Lapidus A."/>
            <person name="Lucas S."/>
            <person name="Hammon N."/>
            <person name="Nolan M."/>
            <person name="Tice H."/>
            <person name="Cheng J.F."/>
            <person name="Han C."/>
            <person name="Tapia R."/>
            <person name="Goodwin L."/>
            <person name="Pitluck S."/>
            <person name="Liolios K."/>
            <person name="Ivanova N."/>
            <person name="Mavromatis K."/>
            <person name="Mikhailova N."/>
            <person name="Pati A."/>
            <person name="Chen A."/>
            <person name="Palaniappan K."/>
            <person name="Land M."/>
            <person name="Hauser L."/>
            <person name="Chang Y.J."/>
            <person name="Jeffries C.D."/>
            <person name="Rohde M."/>
            <person name="Spring S."/>
            <person name="Sikorski J."/>
            <person name="Goker M."/>
            <person name="Woyke T."/>
            <person name="Bristow J."/>
            <person name="Eisen J.A."/>
            <person name="Markowitz V."/>
            <person name="Hugenholtz P."/>
            <person name="Kyrpides N.C."/>
            <person name="Klenk H.P."/>
        </authorList>
    </citation>
    <scope>NUCLEOTIDE SEQUENCE [LARGE SCALE GENOMIC DNA]</scope>
    <source>
        <strain evidence="3">DSM 11571 / OCM 486 / SEBR 4847</strain>
    </source>
</reference>